<dbReference type="EMBL" id="NBXB01000046">
    <property type="protein sequence ID" value="RFA11821.1"/>
    <property type="molecule type" value="Genomic_DNA"/>
</dbReference>
<dbReference type="AlphaFoldDB" id="A0A3E0VQ35"/>
<dbReference type="RefSeq" id="WP_116413012.1">
    <property type="nucleotide sequence ID" value="NZ_NBXB01000046.1"/>
</dbReference>
<evidence type="ECO:0000313" key="2">
    <source>
        <dbReference type="Proteomes" id="UP000256541"/>
    </source>
</evidence>
<dbReference type="OrthoDB" id="110211at2"/>
<reference evidence="1 2" key="1">
    <citation type="submission" date="2017-04" db="EMBL/GenBank/DDBJ databases">
        <title>Comparative genome analysis of Subtercola boreus.</title>
        <authorList>
            <person name="Cho Y.-J."/>
            <person name="Cho A."/>
            <person name="Kim O.-S."/>
            <person name="Lee J.-I."/>
        </authorList>
    </citation>
    <scope>NUCLEOTIDE SEQUENCE [LARGE SCALE GENOMIC DNA]</scope>
    <source>
        <strain evidence="1 2">P27479</strain>
    </source>
</reference>
<dbReference type="Proteomes" id="UP000256541">
    <property type="component" value="Unassembled WGS sequence"/>
</dbReference>
<proteinExistence type="predicted"/>
<accession>A0A3E0VQ35</accession>
<protein>
    <recommendedName>
        <fullName evidence="3">Glycoside hydrolase family 5 domain-containing protein</fullName>
    </recommendedName>
</protein>
<evidence type="ECO:0000313" key="1">
    <source>
        <dbReference type="EMBL" id="RFA11821.1"/>
    </source>
</evidence>
<evidence type="ECO:0008006" key="3">
    <source>
        <dbReference type="Google" id="ProtNLM"/>
    </source>
</evidence>
<dbReference type="InterPro" id="IPR017853">
    <property type="entry name" value="GH"/>
</dbReference>
<sequence length="181" mass="20187">MERYGKAGTGTRHLTEYMLELAKAYNREVDRPVWLQEFGVSTEWMGAADRDDYLVAATEISASVDGLWGITWWCSHDVERSLTGFVELEYDLGLLTVDNEIKSLGHRFREVVTALRNASASPVVSRTTAVVLPDELTPDLEFADTFFTLIDRGVRPAIVLASASRDAGYLRARGIEELVTV</sequence>
<dbReference type="Gene3D" id="3.20.20.80">
    <property type="entry name" value="Glycosidases"/>
    <property type="match status" value="1"/>
</dbReference>
<gene>
    <name evidence="1" type="ORF">B7R22_17555</name>
</gene>
<dbReference type="SUPFAM" id="SSF51445">
    <property type="entry name" value="(Trans)glycosidases"/>
    <property type="match status" value="1"/>
</dbReference>
<organism evidence="1 2">
    <name type="scientific">Subtercola boreus</name>
    <dbReference type="NCBI Taxonomy" id="120213"/>
    <lineage>
        <taxon>Bacteria</taxon>
        <taxon>Bacillati</taxon>
        <taxon>Actinomycetota</taxon>
        <taxon>Actinomycetes</taxon>
        <taxon>Micrococcales</taxon>
        <taxon>Microbacteriaceae</taxon>
        <taxon>Subtercola</taxon>
    </lineage>
</organism>
<name>A0A3E0VQ35_9MICO</name>
<comment type="caution">
    <text evidence="1">The sequence shown here is derived from an EMBL/GenBank/DDBJ whole genome shotgun (WGS) entry which is preliminary data.</text>
</comment>